<dbReference type="Proteomes" id="UP000245535">
    <property type="component" value="Unassembled WGS sequence"/>
</dbReference>
<dbReference type="RefSeq" id="WP_109623337.1">
    <property type="nucleotide sequence ID" value="NZ_QGDO01000026.1"/>
</dbReference>
<name>A0A315YS10_SEDFL</name>
<organism evidence="2 3">
    <name type="scientific">Sediminitomix flava</name>
    <dbReference type="NCBI Taxonomy" id="379075"/>
    <lineage>
        <taxon>Bacteria</taxon>
        <taxon>Pseudomonadati</taxon>
        <taxon>Bacteroidota</taxon>
        <taxon>Cytophagia</taxon>
        <taxon>Cytophagales</taxon>
        <taxon>Flammeovirgaceae</taxon>
        <taxon>Sediminitomix</taxon>
    </lineage>
</organism>
<reference evidence="2 3" key="1">
    <citation type="submission" date="2018-03" db="EMBL/GenBank/DDBJ databases">
        <title>Genomic Encyclopedia of Archaeal and Bacterial Type Strains, Phase II (KMG-II): from individual species to whole genera.</title>
        <authorList>
            <person name="Goeker M."/>
        </authorList>
    </citation>
    <scope>NUCLEOTIDE SEQUENCE [LARGE SCALE GENOMIC DNA]</scope>
    <source>
        <strain evidence="2 3">DSM 28229</strain>
    </source>
</reference>
<accession>A0A315YS10</accession>
<keyword evidence="1" id="KW-1133">Transmembrane helix</keyword>
<feature type="transmembrane region" description="Helical" evidence="1">
    <location>
        <begin position="105"/>
        <end position="123"/>
    </location>
</feature>
<evidence type="ECO:0000256" key="1">
    <source>
        <dbReference type="SAM" id="Phobius"/>
    </source>
</evidence>
<protein>
    <submittedName>
        <fullName evidence="2">Uncharacterized protein</fullName>
    </submittedName>
</protein>
<comment type="caution">
    <text evidence="2">The sequence shown here is derived from an EMBL/GenBank/DDBJ whole genome shotgun (WGS) entry which is preliminary data.</text>
</comment>
<dbReference type="OrthoDB" id="7059209at2"/>
<dbReference type="EMBL" id="QGDO01000026">
    <property type="protein sequence ID" value="PWJ30951.1"/>
    <property type="molecule type" value="Genomic_DNA"/>
</dbReference>
<dbReference type="AlphaFoldDB" id="A0A315YS10"/>
<gene>
    <name evidence="2" type="ORF">BC781_1262</name>
</gene>
<evidence type="ECO:0000313" key="2">
    <source>
        <dbReference type="EMBL" id="PWJ30951.1"/>
    </source>
</evidence>
<keyword evidence="1" id="KW-0472">Membrane</keyword>
<proteinExistence type="predicted"/>
<keyword evidence="1" id="KW-0812">Transmembrane</keyword>
<feature type="transmembrane region" description="Helical" evidence="1">
    <location>
        <begin position="74"/>
        <end position="93"/>
    </location>
</feature>
<evidence type="ECO:0000313" key="3">
    <source>
        <dbReference type="Proteomes" id="UP000245535"/>
    </source>
</evidence>
<keyword evidence="3" id="KW-1185">Reference proteome</keyword>
<sequence>MKLNCPKCESPIQSEDVNTVEDFAICMECDEYYQISEDLMNNESYKKTVKPLNTNITILELVDKIKCDLQPKPYYKFLSNTFPSFLVFISLVFMFSPDVDNRINLIVKISLIYSLIAIIKLFLKYDLRIDEKDIEFKTSIFGIGIKKNRKTKWFKSIEESEVYDSKSEKSSSRISLKFKYQDDINFGSNLEQEERRWLISELEYLINKMKFKNYKKL</sequence>